<dbReference type="EMBL" id="KX698647">
    <property type="protein sequence ID" value="APD72603.1"/>
    <property type="molecule type" value="Genomic_DNA"/>
</dbReference>
<dbReference type="VEuPathDB" id="TriTrypDB:Tb427_000542500"/>
<dbReference type="AlphaFoldDB" id="A0A1J0R464"/>
<evidence type="ECO:0000259" key="9">
    <source>
        <dbReference type="Pfam" id="PF00913"/>
    </source>
</evidence>
<keyword evidence="6" id="KW-0325">Glycoprotein</keyword>
<dbReference type="GO" id="GO:0098552">
    <property type="term" value="C:side of membrane"/>
    <property type="evidence" value="ECO:0007669"/>
    <property type="project" value="UniProtKB-KW"/>
</dbReference>
<evidence type="ECO:0000256" key="6">
    <source>
        <dbReference type="ARBA" id="ARBA00023180"/>
    </source>
</evidence>
<sequence length="445" mass="47050">MQIRSILLLAILARNAAAAGKNALKGEDTAAVCNLATALRGAASKAKAHISTLGSAKNQLERKLDEIKLLAKSQNGGIDEKLADLAAYINKAAKDTTTAILDAGEASADLADKCGTTAGRLTEFVSIFAQAFDGSKWCITQKGGTTKRQPADIPCLKSNNVVESAAMPAMEQIPDIAEAYATMIAAIGSGSYTANADKCKLTNHDSTTASYLEGTATTAAIQWAAGLFTTNAPQDDVSGSNWRKTPAAASDSTYKGCIDALAAVTSKGTAEIELAQKITQIEGDGSNIKAEIKIPKNAIHKDSPKTELTFSKAELKTLAKELKTLSSKKTKGPTSEQTAAEELRQTLTHNETACNLGRQQPSAVPIAQPQVDKNQKTCEKKGKENNCKDGCKWDGEGDNKKCVVDTTYKQKQEEGAKEGVTATNTTGSNSFVIHKTPLLLAFFLF</sequence>
<feature type="domain" description="Trypanosome variant surface glycoprotein A-type N-terminal" evidence="9">
    <location>
        <begin position="6"/>
        <end position="343"/>
    </location>
</feature>
<dbReference type="SUPFAM" id="SSF118251">
    <property type="entry name" value="Variant surface glycoprotein MITAT 1.2, VSG 221, C-terminal domain"/>
    <property type="match status" value="1"/>
</dbReference>
<reference evidence="10" key="1">
    <citation type="submission" date="2016-08" db="EMBL/GenBank/DDBJ databases">
        <title>VSG repertoire of Trypanosoma brucei EATRO 1125.</title>
        <authorList>
            <person name="Cross G.A."/>
        </authorList>
    </citation>
    <scope>NUCLEOTIDE SEQUENCE</scope>
    <source>
        <strain evidence="10">EATRO 1125</strain>
    </source>
</reference>
<dbReference type="InterPro" id="IPR001812">
    <property type="entry name" value="Trypano_VSG_A_N_dom"/>
</dbReference>
<comment type="subcellular location">
    <subcellularLocation>
        <location evidence="2">Cell membrane</location>
        <topology evidence="2">Lipid-anchor</topology>
        <topology evidence="2">GPI-anchor</topology>
    </subcellularLocation>
</comment>
<dbReference type="GO" id="GO:0042783">
    <property type="term" value="P:symbiont-mediated evasion of host immune response"/>
    <property type="evidence" value="ECO:0007669"/>
    <property type="project" value="InterPro"/>
</dbReference>
<protein>
    <submittedName>
        <fullName evidence="10">Variant surface glycoprotein 1125.55</fullName>
    </submittedName>
</protein>
<dbReference type="Pfam" id="PF00913">
    <property type="entry name" value="Trypan_glycop"/>
    <property type="match status" value="1"/>
</dbReference>
<name>A0A1J0R464_9TRYP</name>
<evidence type="ECO:0000256" key="7">
    <source>
        <dbReference type="ARBA" id="ARBA00023288"/>
    </source>
</evidence>
<dbReference type="SUPFAM" id="SSF58087">
    <property type="entry name" value="Variant surface glycoprotein (N-terminal domain)"/>
    <property type="match status" value="1"/>
</dbReference>
<feature type="chain" id="PRO_5012272338" evidence="8">
    <location>
        <begin position="19"/>
        <end position="445"/>
    </location>
</feature>
<evidence type="ECO:0000313" key="10">
    <source>
        <dbReference type="EMBL" id="APD72603.1"/>
    </source>
</evidence>
<dbReference type="Gene3D" id="4.10.110.20">
    <property type="entry name" value="Variant surface glycoprotein MITAT 1.2, VSG 221, C-terminal domain"/>
    <property type="match status" value="1"/>
</dbReference>
<evidence type="ECO:0000256" key="1">
    <source>
        <dbReference type="ARBA" id="ARBA00002523"/>
    </source>
</evidence>
<dbReference type="Gene3D" id="3.90.150.10">
    <property type="entry name" value="Variant Surface Glycoprotein, subunit A domain 1"/>
    <property type="match status" value="1"/>
</dbReference>
<keyword evidence="7" id="KW-0449">Lipoprotein</keyword>
<keyword evidence="3" id="KW-1003">Cell membrane</keyword>
<evidence type="ECO:0000256" key="2">
    <source>
        <dbReference type="ARBA" id="ARBA00004609"/>
    </source>
</evidence>
<accession>A0A1J0R464</accession>
<evidence type="ECO:0000256" key="3">
    <source>
        <dbReference type="ARBA" id="ARBA00022475"/>
    </source>
</evidence>
<organism evidence="10">
    <name type="scientific">Trypanosoma brucei</name>
    <dbReference type="NCBI Taxonomy" id="5691"/>
    <lineage>
        <taxon>Eukaryota</taxon>
        <taxon>Discoba</taxon>
        <taxon>Euglenozoa</taxon>
        <taxon>Kinetoplastea</taxon>
        <taxon>Metakinetoplastina</taxon>
        <taxon>Trypanosomatida</taxon>
        <taxon>Trypanosomatidae</taxon>
        <taxon>Trypanosoma</taxon>
    </lineage>
</organism>
<evidence type="ECO:0000256" key="5">
    <source>
        <dbReference type="ARBA" id="ARBA00023136"/>
    </source>
</evidence>
<evidence type="ECO:0000256" key="8">
    <source>
        <dbReference type="SAM" id="SignalP"/>
    </source>
</evidence>
<keyword evidence="4" id="KW-0336">GPI-anchor</keyword>
<evidence type="ECO:0000256" key="4">
    <source>
        <dbReference type="ARBA" id="ARBA00022622"/>
    </source>
</evidence>
<proteinExistence type="predicted"/>
<dbReference type="InterPro" id="IPR027446">
    <property type="entry name" value="VSG_C_dom_sf"/>
</dbReference>
<keyword evidence="5" id="KW-0472">Membrane</keyword>
<feature type="signal peptide" evidence="8">
    <location>
        <begin position="1"/>
        <end position="18"/>
    </location>
</feature>
<keyword evidence="8" id="KW-0732">Signal</keyword>
<comment type="function">
    <text evidence="1">VSG forms a coat on the surface of the parasite. The trypanosome evades the immune response of the host by expressing a series of antigenically distinct VSGs from an estimated 1000 VSG genes.</text>
</comment>
<dbReference type="GO" id="GO:0005886">
    <property type="term" value="C:plasma membrane"/>
    <property type="evidence" value="ECO:0007669"/>
    <property type="project" value="UniProtKB-SubCell"/>
</dbReference>